<evidence type="ECO:0000259" key="1">
    <source>
        <dbReference type="Pfam" id="PF14326"/>
    </source>
</evidence>
<dbReference type="Proteomes" id="UP000076962">
    <property type="component" value="Unassembled WGS sequence"/>
</dbReference>
<dbReference type="InterPro" id="IPR025493">
    <property type="entry name" value="DUF4384"/>
</dbReference>
<keyword evidence="3" id="KW-1185">Reference proteome</keyword>
<dbReference type="AlphaFoldDB" id="A0A176RUT8"/>
<dbReference type="EMBL" id="LUTY01002785">
    <property type="protein sequence ID" value="OAD19485.1"/>
    <property type="molecule type" value="Genomic_DNA"/>
</dbReference>
<name>A0A176RUT8_9GAMM</name>
<proteinExistence type="predicted"/>
<comment type="caution">
    <text evidence="2">The sequence shown here is derived from an EMBL/GenBank/DDBJ whole genome shotgun (WGS) entry which is preliminary data.</text>
</comment>
<reference evidence="2 3" key="1">
    <citation type="submission" date="2016-05" db="EMBL/GenBank/DDBJ databases">
        <title>Single-cell genome of chain-forming Candidatus Thiomargarita nelsonii and comparison to other large sulfur-oxidizing bacteria.</title>
        <authorList>
            <person name="Winkel M."/>
            <person name="Salman V."/>
            <person name="Woyke T."/>
            <person name="Schulz-Vogt H."/>
            <person name="Richter M."/>
            <person name="Flood B."/>
            <person name="Bailey J."/>
            <person name="Amann R."/>
            <person name="Mussmann M."/>
        </authorList>
    </citation>
    <scope>NUCLEOTIDE SEQUENCE [LARGE SCALE GENOMIC DNA]</scope>
    <source>
        <strain evidence="2 3">THI036</strain>
    </source>
</reference>
<dbReference type="InterPro" id="IPR018247">
    <property type="entry name" value="EF_Hand_1_Ca_BS"/>
</dbReference>
<sequence>MVETQPHVVVYSAVASNQLALVDTRTRPDAGVFTRRFIRGIRDKKADRNQDGKVTHQELLAYTRRESNAYCEATPRLCVQGLTPQLAIKSAMSDDDIRLWAAIPSKEPTKLMMPVLDDLHVEILPRRLKQGSAMRFRITSDQKAGYLLLFDVSAKTLRRLFPNRLRKFIYLKAGKPRVVPDQLSGFEIIAKSPGQRLLIAVRVNEYRELLMLQKSLPEAFEQISKQTQTLSQEQLSQQLNQVLKNVAGNLSCSITTVGYEVSP</sequence>
<evidence type="ECO:0000313" key="2">
    <source>
        <dbReference type="EMBL" id="OAD19485.1"/>
    </source>
</evidence>
<organism evidence="2 3">
    <name type="scientific">Candidatus Thiomargarita nelsonii</name>
    <dbReference type="NCBI Taxonomy" id="1003181"/>
    <lineage>
        <taxon>Bacteria</taxon>
        <taxon>Pseudomonadati</taxon>
        <taxon>Pseudomonadota</taxon>
        <taxon>Gammaproteobacteria</taxon>
        <taxon>Thiotrichales</taxon>
        <taxon>Thiotrichaceae</taxon>
        <taxon>Thiomargarita</taxon>
    </lineage>
</organism>
<accession>A0A176RUT8</accession>
<dbReference type="Pfam" id="PF14326">
    <property type="entry name" value="DUF4384"/>
    <property type="match status" value="1"/>
</dbReference>
<dbReference type="PROSITE" id="PS00018">
    <property type="entry name" value="EF_HAND_1"/>
    <property type="match status" value="1"/>
</dbReference>
<feature type="domain" description="DUF4384" evidence="1">
    <location>
        <begin position="128"/>
        <end position="200"/>
    </location>
</feature>
<gene>
    <name evidence="2" type="ORF">THIOM_004875</name>
</gene>
<evidence type="ECO:0000313" key="3">
    <source>
        <dbReference type="Proteomes" id="UP000076962"/>
    </source>
</evidence>
<protein>
    <submittedName>
        <fullName evidence="2">Peptidase S1 and S6 chymotrypsin/Hap</fullName>
    </submittedName>
</protein>